<keyword evidence="4" id="KW-0722">Serine protease inhibitor</keyword>
<organism evidence="7 8">
    <name type="scientific">Leptobrachium leishanense</name>
    <name type="common">Leishan spiny toad</name>
    <dbReference type="NCBI Taxonomy" id="445787"/>
    <lineage>
        <taxon>Eukaryota</taxon>
        <taxon>Metazoa</taxon>
        <taxon>Chordata</taxon>
        <taxon>Craniata</taxon>
        <taxon>Vertebrata</taxon>
        <taxon>Euteleostomi</taxon>
        <taxon>Amphibia</taxon>
        <taxon>Batrachia</taxon>
        <taxon>Anura</taxon>
        <taxon>Pelobatoidea</taxon>
        <taxon>Megophryidae</taxon>
        <taxon>Leptobrachium</taxon>
    </lineage>
</organism>
<dbReference type="Pfam" id="PF00050">
    <property type="entry name" value="Kazal_1"/>
    <property type="match status" value="1"/>
</dbReference>
<dbReference type="PROSITE" id="PS00282">
    <property type="entry name" value="KAZAL_1"/>
    <property type="match status" value="1"/>
</dbReference>
<evidence type="ECO:0000256" key="2">
    <source>
        <dbReference type="ARBA" id="ARBA00022525"/>
    </source>
</evidence>
<dbReference type="PRINTS" id="PR00290">
    <property type="entry name" value="KAZALINHBTR"/>
</dbReference>
<keyword evidence="5" id="KW-1015">Disulfide bond</keyword>
<dbReference type="InterPro" id="IPR036058">
    <property type="entry name" value="Kazal_dom_sf"/>
</dbReference>
<dbReference type="InterPro" id="IPR002350">
    <property type="entry name" value="Kazal_dom"/>
</dbReference>
<comment type="subcellular location">
    <subcellularLocation>
        <location evidence="1">Secreted</location>
    </subcellularLocation>
</comment>
<evidence type="ECO:0000256" key="5">
    <source>
        <dbReference type="ARBA" id="ARBA00023157"/>
    </source>
</evidence>
<name>A0A8C5MTW2_9ANUR</name>
<evidence type="ECO:0000256" key="1">
    <source>
        <dbReference type="ARBA" id="ARBA00004613"/>
    </source>
</evidence>
<dbReference type="PANTHER" id="PTHR21312:SF28">
    <property type="entry name" value="OVOINHIBITOR-RELATED"/>
    <property type="match status" value="1"/>
</dbReference>
<evidence type="ECO:0000259" key="6">
    <source>
        <dbReference type="PROSITE" id="PS51465"/>
    </source>
</evidence>
<evidence type="ECO:0000256" key="4">
    <source>
        <dbReference type="ARBA" id="ARBA00022900"/>
    </source>
</evidence>
<accession>A0A8C5MTW2</accession>
<dbReference type="AlphaFoldDB" id="A0A8C5MTW2"/>
<dbReference type="SMART" id="SM00280">
    <property type="entry name" value="KAZAL"/>
    <property type="match status" value="1"/>
</dbReference>
<keyword evidence="2" id="KW-0964">Secreted</keyword>
<dbReference type="PANTHER" id="PTHR21312">
    <property type="entry name" value="SERINE PROTEASE INHIBITOR"/>
    <property type="match status" value="1"/>
</dbReference>
<dbReference type="PROSITE" id="PS51465">
    <property type="entry name" value="KAZAL_2"/>
    <property type="match status" value="1"/>
</dbReference>
<dbReference type="SUPFAM" id="SSF100895">
    <property type="entry name" value="Kazal-type serine protease inhibitors"/>
    <property type="match status" value="1"/>
</dbReference>
<sequence>TSPEAVCDNTAHGCLRNYDPVCGTDGTTYSNECVLCQENLFSLPCQQP</sequence>
<dbReference type="GO" id="GO:0004867">
    <property type="term" value="F:serine-type endopeptidase inhibitor activity"/>
    <property type="evidence" value="ECO:0007669"/>
    <property type="project" value="UniProtKB-KW"/>
</dbReference>
<evidence type="ECO:0000256" key="3">
    <source>
        <dbReference type="ARBA" id="ARBA00022690"/>
    </source>
</evidence>
<dbReference type="InterPro" id="IPR001239">
    <property type="entry name" value="Prot_inh_Kazal-m"/>
</dbReference>
<dbReference type="Ensembl" id="ENSLLET00000020404.1">
    <property type="protein sequence ID" value="ENSLLEP00000019631.1"/>
    <property type="gene ID" value="ENSLLEG00000012440.1"/>
</dbReference>
<keyword evidence="3" id="KW-0646">Protease inhibitor</keyword>
<keyword evidence="8" id="KW-1185">Reference proteome</keyword>
<dbReference type="Gene3D" id="3.30.60.30">
    <property type="match status" value="1"/>
</dbReference>
<reference evidence="7" key="1">
    <citation type="submission" date="2025-08" db="UniProtKB">
        <authorList>
            <consortium name="Ensembl"/>
        </authorList>
    </citation>
    <scope>IDENTIFICATION</scope>
</reference>
<evidence type="ECO:0000313" key="7">
    <source>
        <dbReference type="Ensembl" id="ENSLLEP00000019631.1"/>
    </source>
</evidence>
<proteinExistence type="predicted"/>
<dbReference type="Proteomes" id="UP000694569">
    <property type="component" value="Unplaced"/>
</dbReference>
<reference evidence="7" key="2">
    <citation type="submission" date="2025-09" db="UniProtKB">
        <authorList>
            <consortium name="Ensembl"/>
        </authorList>
    </citation>
    <scope>IDENTIFICATION</scope>
</reference>
<dbReference type="GeneTree" id="ENSGT01030000239131"/>
<dbReference type="GO" id="GO:0005576">
    <property type="term" value="C:extracellular region"/>
    <property type="evidence" value="ECO:0007669"/>
    <property type="project" value="UniProtKB-SubCell"/>
</dbReference>
<evidence type="ECO:0000313" key="8">
    <source>
        <dbReference type="Proteomes" id="UP000694569"/>
    </source>
</evidence>
<protein>
    <recommendedName>
        <fullName evidence="6">Kazal-like domain-containing protein</fullName>
    </recommendedName>
</protein>
<dbReference type="OrthoDB" id="126772at2759"/>
<feature type="domain" description="Kazal-like" evidence="6">
    <location>
        <begin position="1"/>
        <end position="47"/>
    </location>
</feature>